<dbReference type="PRINTS" id="PR00419">
    <property type="entry name" value="ADXRDTASE"/>
</dbReference>
<dbReference type="AlphaFoldDB" id="A0A1I7CM12"/>
<dbReference type="Gene3D" id="1.10.8.260">
    <property type="entry name" value="HI0933 insert domain-like"/>
    <property type="match status" value="1"/>
</dbReference>
<evidence type="ECO:0000313" key="6">
    <source>
        <dbReference type="EMBL" id="SFU00470.1"/>
    </source>
</evidence>
<dbReference type="Gene3D" id="2.40.30.10">
    <property type="entry name" value="Translation factors"/>
    <property type="match status" value="1"/>
</dbReference>
<evidence type="ECO:0008006" key="8">
    <source>
        <dbReference type="Google" id="ProtNLM"/>
    </source>
</evidence>
<dbReference type="PANTHER" id="PTHR42887">
    <property type="entry name" value="OS12G0638800 PROTEIN"/>
    <property type="match status" value="1"/>
</dbReference>
<dbReference type="NCBIfam" id="TIGR00275">
    <property type="entry name" value="aminoacetone oxidase family FAD-binding enzyme"/>
    <property type="match status" value="1"/>
</dbReference>
<dbReference type="Proteomes" id="UP000183371">
    <property type="component" value="Unassembled WGS sequence"/>
</dbReference>
<dbReference type="NCBIfam" id="TIGR03862">
    <property type="entry name" value="flavo_PP4765"/>
    <property type="match status" value="1"/>
</dbReference>
<dbReference type="PANTHER" id="PTHR42887:SF1">
    <property type="entry name" value="BLR3961 PROTEIN"/>
    <property type="match status" value="1"/>
</dbReference>
<evidence type="ECO:0000259" key="4">
    <source>
        <dbReference type="Pfam" id="PF03486"/>
    </source>
</evidence>
<keyword evidence="2" id="KW-0285">Flavoprotein</keyword>
<sequence length="448" mass="47965">MIFPHEGACASVGGRAHNACNWRETKALELHLLLVRTVVTKSGMDGSLTKRVAIIGAGPAGLFAAEQLAKAGVSVSVFDQRPSPARKFLMAGLGGLNLTHSEDLETFLSRYRPAHEQLLQSVRAFPPAALREWSAELGEPTFAGSSGKVFPESFKASPLLRNWLKLLAQHGVMLYSNTRWCGFDDAGALLLQKGDEAVETQSFDAVLLALGGGSWAKLGSDGSWVYILRDKQIEVKELLPANCGFEIAFSDHFKERYKGTPLKKIAISHGGQRVVGDAMLDASGIEGGVVYALSAVLRDAILENGSTQIEVDLKPDVSAEKLVAKLKKPRGKQSMSNFLRKATGLPAAAIALLREAGPLPVEADELAAHIKALPLQLTAPRPIDRAISSAGGVSFDEIDEHYMLTKLPGVFVAGEMLDWEAPTGGYLLQAVFATGRSAARGIQAYLQA</sequence>
<evidence type="ECO:0000256" key="2">
    <source>
        <dbReference type="ARBA" id="ARBA00022630"/>
    </source>
</evidence>
<dbReference type="SUPFAM" id="SSF51905">
    <property type="entry name" value="FAD/NAD(P)-binding domain"/>
    <property type="match status" value="1"/>
</dbReference>
<evidence type="ECO:0000256" key="3">
    <source>
        <dbReference type="ARBA" id="ARBA00022827"/>
    </source>
</evidence>
<feature type="domain" description="RsdA/BaiN/AoA(So)-like Rossmann fold-like" evidence="4">
    <location>
        <begin position="51"/>
        <end position="440"/>
    </location>
</feature>
<dbReference type="InterPro" id="IPR022460">
    <property type="entry name" value="Flavoprotein_PP4765"/>
</dbReference>
<dbReference type="Pfam" id="PF03486">
    <property type="entry name" value="HI0933_like"/>
    <property type="match status" value="1"/>
</dbReference>
<comment type="cofactor">
    <cofactor evidence="1">
        <name>FAD</name>
        <dbReference type="ChEBI" id="CHEBI:57692"/>
    </cofactor>
</comment>
<accession>A0A1I7CM12</accession>
<dbReference type="InterPro" id="IPR023166">
    <property type="entry name" value="BaiN-like_dom_sf"/>
</dbReference>
<keyword evidence="7" id="KW-1185">Reference proteome</keyword>
<feature type="domain" description="RsdA/BaiN/AoA(So)-like insert" evidence="5">
    <location>
        <begin position="240"/>
        <end position="388"/>
    </location>
</feature>
<dbReference type="EMBL" id="FPBD01000006">
    <property type="protein sequence ID" value="SFU00470.1"/>
    <property type="molecule type" value="Genomic_DNA"/>
</dbReference>
<dbReference type="InterPro" id="IPR057661">
    <property type="entry name" value="RsdA/BaiN/AoA(So)_Rossmann"/>
</dbReference>
<protein>
    <recommendedName>
        <fullName evidence="8">TIGR03862 family flavoprotein</fullName>
    </recommendedName>
</protein>
<dbReference type="Gene3D" id="3.50.50.60">
    <property type="entry name" value="FAD/NAD(P)-binding domain"/>
    <property type="match status" value="1"/>
</dbReference>
<name>A0A1I7CM12_9HYPH</name>
<evidence type="ECO:0000259" key="5">
    <source>
        <dbReference type="Pfam" id="PF22780"/>
    </source>
</evidence>
<organism evidence="6 7">
    <name type="scientific">Pseudovibrio denitrificans</name>
    <dbReference type="NCBI Taxonomy" id="258256"/>
    <lineage>
        <taxon>Bacteria</taxon>
        <taxon>Pseudomonadati</taxon>
        <taxon>Pseudomonadota</taxon>
        <taxon>Alphaproteobacteria</taxon>
        <taxon>Hyphomicrobiales</taxon>
        <taxon>Stappiaceae</taxon>
        <taxon>Pseudovibrio</taxon>
    </lineage>
</organism>
<dbReference type="Pfam" id="PF22780">
    <property type="entry name" value="HI0933_like_1st"/>
    <property type="match status" value="1"/>
</dbReference>
<dbReference type="InterPro" id="IPR036188">
    <property type="entry name" value="FAD/NAD-bd_sf"/>
</dbReference>
<proteinExistence type="predicted"/>
<dbReference type="InterPro" id="IPR055178">
    <property type="entry name" value="RsdA/BaiN/AoA(So)-like_dom"/>
</dbReference>
<evidence type="ECO:0000256" key="1">
    <source>
        <dbReference type="ARBA" id="ARBA00001974"/>
    </source>
</evidence>
<dbReference type="SUPFAM" id="SSF160996">
    <property type="entry name" value="HI0933 insert domain-like"/>
    <property type="match status" value="1"/>
</dbReference>
<gene>
    <name evidence="6" type="ORF">SAMN05444141_106136</name>
</gene>
<keyword evidence="3" id="KW-0274">FAD</keyword>
<reference evidence="7" key="1">
    <citation type="submission" date="2016-10" db="EMBL/GenBank/DDBJ databases">
        <authorList>
            <person name="Varghese N."/>
            <person name="Submissions S."/>
        </authorList>
    </citation>
    <scope>NUCLEOTIDE SEQUENCE [LARGE SCALE GENOMIC DNA]</scope>
    <source>
        <strain evidence="7">DSM 17465</strain>
    </source>
</reference>
<evidence type="ECO:0000313" key="7">
    <source>
        <dbReference type="Proteomes" id="UP000183371"/>
    </source>
</evidence>
<dbReference type="InterPro" id="IPR004792">
    <property type="entry name" value="BaiN-like"/>
</dbReference>